<keyword evidence="4" id="KW-1185">Reference proteome</keyword>
<feature type="compositionally biased region" description="Polar residues" evidence="1">
    <location>
        <begin position="555"/>
        <end position="571"/>
    </location>
</feature>
<dbReference type="Pfam" id="PF10344">
    <property type="entry name" value="Hobbit"/>
    <property type="match status" value="1"/>
</dbReference>
<dbReference type="PANTHER" id="PTHR15678:SF6">
    <property type="entry name" value="BRIDGE-LIKE LIPID TRANSFER PROTEIN FAMILY MEMBER 2"/>
    <property type="match status" value="1"/>
</dbReference>
<organism evidence="3 4">
    <name type="scientific">Halocaridina rubra</name>
    <name type="common">Hawaiian red shrimp</name>
    <dbReference type="NCBI Taxonomy" id="373956"/>
    <lineage>
        <taxon>Eukaryota</taxon>
        <taxon>Metazoa</taxon>
        <taxon>Ecdysozoa</taxon>
        <taxon>Arthropoda</taxon>
        <taxon>Crustacea</taxon>
        <taxon>Multicrustacea</taxon>
        <taxon>Malacostraca</taxon>
        <taxon>Eumalacostraca</taxon>
        <taxon>Eucarida</taxon>
        <taxon>Decapoda</taxon>
        <taxon>Pleocyemata</taxon>
        <taxon>Caridea</taxon>
        <taxon>Atyoidea</taxon>
        <taxon>Atyidae</taxon>
        <taxon>Halocaridina</taxon>
    </lineage>
</organism>
<feature type="compositionally biased region" description="Polar residues" evidence="1">
    <location>
        <begin position="590"/>
        <end position="601"/>
    </location>
</feature>
<dbReference type="InterPro" id="IPR045167">
    <property type="entry name" value="Hobbit"/>
</dbReference>
<dbReference type="InterPro" id="IPR019441">
    <property type="entry name" value="FMP27/BLTP2/Hobbit_GFWDK_RBG"/>
</dbReference>
<proteinExistence type="predicted"/>
<evidence type="ECO:0000313" key="3">
    <source>
        <dbReference type="EMBL" id="KAK7084139.1"/>
    </source>
</evidence>
<feature type="domain" description="FMP27/BLTP2/Hobbit GFWDK motif-containing RBG unit" evidence="2">
    <location>
        <begin position="76"/>
        <end position="208"/>
    </location>
</feature>
<protein>
    <recommendedName>
        <fullName evidence="2">FMP27/BLTP2/Hobbit GFWDK motif-containing RBG unit domain-containing protein</fullName>
    </recommendedName>
</protein>
<gene>
    <name evidence="3" type="ORF">SK128_010150</name>
</gene>
<dbReference type="AlphaFoldDB" id="A0AAN8XTX4"/>
<feature type="non-terminal residue" evidence="3">
    <location>
        <position position="891"/>
    </location>
</feature>
<feature type="region of interest" description="Disordered" evidence="1">
    <location>
        <begin position="552"/>
        <end position="601"/>
    </location>
</feature>
<reference evidence="3 4" key="1">
    <citation type="submission" date="2023-11" db="EMBL/GenBank/DDBJ databases">
        <title>Halocaridina rubra genome assembly.</title>
        <authorList>
            <person name="Smith C."/>
        </authorList>
    </citation>
    <scope>NUCLEOTIDE SEQUENCE [LARGE SCALE GENOMIC DNA]</scope>
    <source>
        <strain evidence="3">EP-1</strain>
        <tissue evidence="3">Whole</tissue>
    </source>
</reference>
<evidence type="ECO:0000313" key="4">
    <source>
        <dbReference type="Proteomes" id="UP001381693"/>
    </source>
</evidence>
<dbReference type="SMART" id="SM01214">
    <property type="entry name" value="Fmp27_GFWDK"/>
    <property type="match status" value="1"/>
</dbReference>
<dbReference type="PANTHER" id="PTHR15678">
    <property type="entry name" value="ANTIGEN MLAA-22-RELATED"/>
    <property type="match status" value="1"/>
</dbReference>
<name>A0AAN8XTX4_HALRR</name>
<sequence>MYESAPMRTQLFTWKMEDVVIYALADPTFHGTHRVVQHMIDIDQESPWPEEGLEFSTLWCRMISASCAEWKFKLRDYPQALLDMKDLEIWGRLIGAEQKAIKRAIRTMKVEVGEPWSDVMIERTMSALKFYHDFSCEVKSFTAAYGPCWEPAVAQFNIALSLINQPSLDPSTPLPWWDKMRLLLHGRLTLMVERMTLLLHASLDPYNTTEEMELTWMNLTMDWTNAKLIFKGDLSVYVRTASKYDDARLIHLPSLKLTVKMLWQCLGNPNDHHVVVLCAPDKLPEYSSNQEHDSYRVFRSQNLSMNVGLETKTHKKDNTIVTPIIEALFYGSTLRWFENLKFIISGVSRPTRRGSLFKNTKPRKPQLSRHYHTVHLSLSFQRFDVRYWMSVGVKKGFHLSGERLSLSSEHNLTLIPVNDGLKHRPLASWSIVYLNTELSCAQIWLQSVLKDSDSISKDGEEVIQEPLAQPVEKFYFLNVSKVAYMRETLTPTPSGSTHHDPSTRDTPTHRLVVYGLKGAWTTNNRDIVFALYDSWNKNQQLRRNLIPDIIKSYNPEASTPQKPRSRSVNENSTPQSLTSPTTSLQVPTVQSTPSPMTRLQSGHAQAMLQQLIAEADNNQVAFSEDCSNTELRDQTLHGVKACTTDDVIHKKWLIELVNSQVLLKGCETQGYVILSAAKAQILQRVHRPVWQDHSLVTKTTWFGSLECMQYYATVSAGDKETQMDNIMWLTVDNIEEKDGQVINEVTDIVGSGQSVGGVVSQTVGSMDEGDDELQLQRIVSRCHCEFYYVSYGETGLDISLMEEVQPHMPEEDLWSKNFEAVDTFTLMHHDLCASTNSLQYNMVVDILNNLLLYVDPKKKEASDAMARMRFQLQLYSRDDQRKPIIRLQNQV</sequence>
<evidence type="ECO:0000259" key="2">
    <source>
        <dbReference type="SMART" id="SM01214"/>
    </source>
</evidence>
<accession>A0AAN8XTX4</accession>
<dbReference type="Proteomes" id="UP001381693">
    <property type="component" value="Unassembled WGS sequence"/>
</dbReference>
<feature type="compositionally biased region" description="Low complexity" evidence="1">
    <location>
        <begin position="572"/>
        <end position="589"/>
    </location>
</feature>
<dbReference type="EMBL" id="JAXCGZ010002250">
    <property type="protein sequence ID" value="KAK7084139.1"/>
    <property type="molecule type" value="Genomic_DNA"/>
</dbReference>
<comment type="caution">
    <text evidence="3">The sequence shown here is derived from an EMBL/GenBank/DDBJ whole genome shotgun (WGS) entry which is preliminary data.</text>
</comment>
<evidence type="ECO:0000256" key="1">
    <source>
        <dbReference type="SAM" id="MobiDB-lite"/>
    </source>
</evidence>